<evidence type="ECO:0000256" key="1">
    <source>
        <dbReference type="SAM" id="MobiDB-lite"/>
    </source>
</evidence>
<comment type="caution">
    <text evidence="3">The sequence shown here is derived from an EMBL/GenBank/DDBJ whole genome shotgun (WGS) entry which is preliminary data.</text>
</comment>
<evidence type="ECO:0000313" key="3">
    <source>
        <dbReference type="EMBL" id="OGG72711.1"/>
    </source>
</evidence>
<accession>A0A1F6EGD1</accession>
<evidence type="ECO:0000313" key="4">
    <source>
        <dbReference type="Proteomes" id="UP000177306"/>
    </source>
</evidence>
<sequence>MVMAILLLLPVATTYAAEVDFRSQMQSCMPQGSQALFDMSQVPKERQTKQSINCTGLFGKRQECDGRTNGRVLQAPFAARLQASGGYNVCGKATHFADQHGQATASGLVANNNILEMMSTRLHPLGTVVQACDGTNGKCAFFAIVDVGPGQLDGPQIFDFLTQGAEYFGFYRSGSHPNLCATTIAVMEGGRQGVKDDAVAALEVARCLNGKGLGGVYDSGSLQSVDARGPYLQNDSGGSGLSIGQQLLQSVGLSAVQPAYPSQGAFPSGGASSGTGGVGSPSEGTINPPGSSSSEPGPAIATLVVQNSSVIRGRYVTVSWSSLGMRADQQCRLTLTFPNGTETNIIDGNGGSEPVLISLSSPNGTATFKLRCTSLSNQTIEKTATISIQ</sequence>
<dbReference type="AlphaFoldDB" id="A0A1F6EGD1"/>
<dbReference type="Proteomes" id="UP000177306">
    <property type="component" value="Unassembled WGS sequence"/>
</dbReference>
<dbReference type="InterPro" id="IPR036908">
    <property type="entry name" value="RlpA-like_sf"/>
</dbReference>
<reference evidence="3 4" key="1">
    <citation type="journal article" date="2016" name="Nat. Commun.">
        <title>Thousands of microbial genomes shed light on interconnected biogeochemical processes in an aquifer system.</title>
        <authorList>
            <person name="Anantharaman K."/>
            <person name="Brown C.T."/>
            <person name="Hug L.A."/>
            <person name="Sharon I."/>
            <person name="Castelle C.J."/>
            <person name="Probst A.J."/>
            <person name="Thomas B.C."/>
            <person name="Singh A."/>
            <person name="Wilkins M.J."/>
            <person name="Karaoz U."/>
            <person name="Brodie E.L."/>
            <person name="Williams K.H."/>
            <person name="Hubbard S.S."/>
            <person name="Banfield J.F."/>
        </authorList>
    </citation>
    <scope>NUCLEOTIDE SEQUENCE [LARGE SCALE GENOMIC DNA]</scope>
</reference>
<proteinExistence type="predicted"/>
<feature type="signal peptide" evidence="2">
    <location>
        <begin position="1"/>
        <end position="16"/>
    </location>
</feature>
<dbReference type="Gene3D" id="2.40.40.10">
    <property type="entry name" value="RlpA-like domain"/>
    <property type="match status" value="1"/>
</dbReference>
<evidence type="ECO:0000256" key="2">
    <source>
        <dbReference type="SAM" id="SignalP"/>
    </source>
</evidence>
<feature type="region of interest" description="Disordered" evidence="1">
    <location>
        <begin position="264"/>
        <end position="298"/>
    </location>
</feature>
<name>A0A1F6EGD1_9BACT</name>
<organism evidence="3 4">
    <name type="scientific">Candidatus Kaiserbacteria bacterium RIFCSPLOWO2_01_FULL_53_17</name>
    <dbReference type="NCBI Taxonomy" id="1798511"/>
    <lineage>
        <taxon>Bacteria</taxon>
        <taxon>Candidatus Kaiseribacteriota</taxon>
    </lineage>
</organism>
<feature type="compositionally biased region" description="Low complexity" evidence="1">
    <location>
        <begin position="280"/>
        <end position="298"/>
    </location>
</feature>
<protein>
    <submittedName>
        <fullName evidence="3">Uncharacterized protein</fullName>
    </submittedName>
</protein>
<gene>
    <name evidence="3" type="ORF">A3A38_00805</name>
</gene>
<keyword evidence="2" id="KW-0732">Signal</keyword>
<dbReference type="EMBL" id="MFLY01000035">
    <property type="protein sequence ID" value="OGG72711.1"/>
    <property type="molecule type" value="Genomic_DNA"/>
</dbReference>
<feature type="chain" id="PRO_5009524150" evidence="2">
    <location>
        <begin position="17"/>
        <end position="389"/>
    </location>
</feature>